<feature type="transmembrane region" description="Helical" evidence="5">
    <location>
        <begin position="491"/>
        <end position="510"/>
    </location>
</feature>
<feature type="transmembrane region" description="Helical" evidence="5">
    <location>
        <begin position="248"/>
        <end position="270"/>
    </location>
</feature>
<protein>
    <submittedName>
        <fullName evidence="6">Major Facilitator Superfamily</fullName>
    </submittedName>
</protein>
<keyword evidence="3 5" id="KW-1133">Transmembrane helix</keyword>
<keyword evidence="7" id="KW-1185">Reference proteome</keyword>
<feature type="transmembrane region" description="Helical" evidence="5">
    <location>
        <begin position="220"/>
        <end position="242"/>
    </location>
</feature>
<dbReference type="GO" id="GO:0016020">
    <property type="term" value="C:membrane"/>
    <property type="evidence" value="ECO:0007669"/>
    <property type="project" value="UniProtKB-SubCell"/>
</dbReference>
<dbReference type="AlphaFoldDB" id="A0AAW1IVI4"/>
<comment type="caution">
    <text evidence="6">The sequence shown here is derived from an EMBL/GenBank/DDBJ whole genome shotgun (WGS) entry which is preliminary data.</text>
</comment>
<keyword evidence="4 5" id="KW-0472">Membrane</keyword>
<feature type="transmembrane region" description="Helical" evidence="5">
    <location>
        <begin position="187"/>
        <end position="208"/>
    </location>
</feature>
<reference evidence="6 7" key="1">
    <citation type="journal article" date="2024" name="BMC Genomics">
        <title>De novo assembly and annotation of Popillia japonica's genome with initial clues to its potential as an invasive pest.</title>
        <authorList>
            <person name="Cucini C."/>
            <person name="Boschi S."/>
            <person name="Funari R."/>
            <person name="Cardaioli E."/>
            <person name="Iannotti N."/>
            <person name="Marturano G."/>
            <person name="Paoli F."/>
            <person name="Bruttini M."/>
            <person name="Carapelli A."/>
            <person name="Frati F."/>
            <person name="Nardi F."/>
        </authorList>
    </citation>
    <scope>NUCLEOTIDE SEQUENCE [LARGE SCALE GENOMIC DNA]</scope>
    <source>
        <strain evidence="6">DMR45628</strain>
    </source>
</reference>
<gene>
    <name evidence="6" type="ORF">QE152_g33961</name>
</gene>
<proteinExistence type="predicted"/>
<feature type="transmembrane region" description="Helical" evidence="5">
    <location>
        <begin position="367"/>
        <end position="389"/>
    </location>
</feature>
<comment type="subcellular location">
    <subcellularLocation>
        <location evidence="1">Membrane</location>
        <topology evidence="1">Multi-pass membrane protein</topology>
    </subcellularLocation>
</comment>
<evidence type="ECO:0000256" key="4">
    <source>
        <dbReference type="ARBA" id="ARBA00023136"/>
    </source>
</evidence>
<dbReference type="GO" id="GO:0022857">
    <property type="term" value="F:transmembrane transporter activity"/>
    <property type="evidence" value="ECO:0007669"/>
    <property type="project" value="InterPro"/>
</dbReference>
<evidence type="ECO:0000313" key="6">
    <source>
        <dbReference type="EMBL" id="KAK9693840.1"/>
    </source>
</evidence>
<dbReference type="SUPFAM" id="SSF103473">
    <property type="entry name" value="MFS general substrate transporter"/>
    <property type="match status" value="1"/>
</dbReference>
<dbReference type="Pfam" id="PF07690">
    <property type="entry name" value="MFS_1"/>
    <property type="match status" value="1"/>
</dbReference>
<accession>A0AAW1IVI4</accession>
<sequence length="545" mass="61156">MTLEKSKSLEADLNLQIGYEIAEESEAPAQHHPTKTIEEPTTFCQKTKWIFTNITVEPIMVCYVLPSVMASLAVQNLSLEKACRVNLGFSDATCDAMSARNTSAYNISEEEAIQKMVATMNAYKNVIQSLLPSILLMFLGSWSDRHSRRKPCFLLPLFGEIASSTGFILCTYFFYQLPMEFNMMAEAVPPALTGGWFCMFMGVFSYISGISSVETRTLRIGAVNMFSNVSISIGIALSGILYKKIGYYGVFCSPTLALAMYTSGVIYGLIKVKEAPKQVNVEDGVETIQEKMAETTKKKRNFLVDFFDPQHIKETFKVAFKQGKRNRRKRICIIMILVMVIIGPMHGEMNVMYLFVRYKFGWNEMDYSIYSTFNFCAHMIGTLFSLIFFSKFLKVDDAILGVLSSASKIASSFVYAFAPSSTIFYLGAIVEMLNGTSFIAMRSITSKLVPPEELGKINSLFGVSEALMPLVYGPMYSYVYKRTIDTVPGSFLLLGGFLTTPAIIIFLWLYKEHKNDAREDAKEKALNEGLITQKKLQLQAQQEQG</sequence>
<dbReference type="PANTHER" id="PTHR23507">
    <property type="entry name" value="ZGC:174356"/>
    <property type="match status" value="1"/>
</dbReference>
<keyword evidence="2 5" id="KW-0812">Transmembrane</keyword>
<dbReference type="PANTHER" id="PTHR23507:SF1">
    <property type="entry name" value="FI18259P1-RELATED"/>
    <property type="match status" value="1"/>
</dbReference>
<evidence type="ECO:0000313" key="7">
    <source>
        <dbReference type="Proteomes" id="UP001458880"/>
    </source>
</evidence>
<feature type="transmembrane region" description="Helical" evidence="5">
    <location>
        <begin position="331"/>
        <end position="347"/>
    </location>
</feature>
<organism evidence="6 7">
    <name type="scientific">Popillia japonica</name>
    <name type="common">Japanese beetle</name>
    <dbReference type="NCBI Taxonomy" id="7064"/>
    <lineage>
        <taxon>Eukaryota</taxon>
        <taxon>Metazoa</taxon>
        <taxon>Ecdysozoa</taxon>
        <taxon>Arthropoda</taxon>
        <taxon>Hexapoda</taxon>
        <taxon>Insecta</taxon>
        <taxon>Pterygota</taxon>
        <taxon>Neoptera</taxon>
        <taxon>Endopterygota</taxon>
        <taxon>Coleoptera</taxon>
        <taxon>Polyphaga</taxon>
        <taxon>Scarabaeiformia</taxon>
        <taxon>Scarabaeidae</taxon>
        <taxon>Rutelinae</taxon>
        <taxon>Popillia</taxon>
    </lineage>
</organism>
<evidence type="ECO:0000256" key="5">
    <source>
        <dbReference type="SAM" id="Phobius"/>
    </source>
</evidence>
<evidence type="ECO:0000256" key="1">
    <source>
        <dbReference type="ARBA" id="ARBA00004141"/>
    </source>
</evidence>
<dbReference type="InterPro" id="IPR036259">
    <property type="entry name" value="MFS_trans_sf"/>
</dbReference>
<dbReference type="Gene3D" id="1.20.1250.20">
    <property type="entry name" value="MFS general substrate transporter like domains"/>
    <property type="match status" value="1"/>
</dbReference>
<dbReference type="InterPro" id="IPR011701">
    <property type="entry name" value="MFS"/>
</dbReference>
<feature type="transmembrane region" description="Helical" evidence="5">
    <location>
        <begin position="152"/>
        <end position="175"/>
    </location>
</feature>
<name>A0AAW1IVI4_POPJA</name>
<evidence type="ECO:0000256" key="2">
    <source>
        <dbReference type="ARBA" id="ARBA00022692"/>
    </source>
</evidence>
<dbReference type="Proteomes" id="UP001458880">
    <property type="component" value="Unassembled WGS sequence"/>
</dbReference>
<evidence type="ECO:0000256" key="3">
    <source>
        <dbReference type="ARBA" id="ARBA00022989"/>
    </source>
</evidence>
<dbReference type="EMBL" id="JASPKY010000530">
    <property type="protein sequence ID" value="KAK9693840.1"/>
    <property type="molecule type" value="Genomic_DNA"/>
</dbReference>